<dbReference type="RefSeq" id="WP_129920719.1">
    <property type="nucleotide sequence ID" value="NZ_SEWE01000013.1"/>
</dbReference>
<dbReference type="EMBL" id="SEWE01000013">
    <property type="protein sequence ID" value="RYU80529.1"/>
    <property type="molecule type" value="Genomic_DNA"/>
</dbReference>
<dbReference type="CDD" id="cd08948">
    <property type="entry name" value="5beta-POR_like_SDR_a"/>
    <property type="match status" value="1"/>
</dbReference>
<dbReference type="OrthoDB" id="4392084at2"/>
<dbReference type="PANTHER" id="PTHR32487:SF0">
    <property type="entry name" value="3-OXO-DELTA(4,5)-STEROID 5-BETA-REDUCTASE"/>
    <property type="match status" value="1"/>
</dbReference>
<accession>A0A4Q5LCE8</accession>
<evidence type="ECO:0000259" key="1">
    <source>
        <dbReference type="Pfam" id="PF22917"/>
    </source>
</evidence>
<feature type="domain" description="PRISE-like Rossmann-fold" evidence="1">
    <location>
        <begin position="66"/>
        <end position="355"/>
    </location>
</feature>
<dbReference type="Pfam" id="PF22917">
    <property type="entry name" value="PRISE"/>
    <property type="match status" value="1"/>
</dbReference>
<comment type="caution">
    <text evidence="2">The sequence shown here is derived from an EMBL/GenBank/DDBJ whole genome shotgun (WGS) entry which is preliminary data.</text>
</comment>
<evidence type="ECO:0000313" key="2">
    <source>
        <dbReference type="EMBL" id="RYU80529.1"/>
    </source>
</evidence>
<keyword evidence="3" id="KW-1185">Reference proteome</keyword>
<gene>
    <name evidence="2" type="ORF">EWM57_08530</name>
</gene>
<dbReference type="AlphaFoldDB" id="A0A4Q5LCE8"/>
<proteinExistence type="predicted"/>
<dbReference type="SUPFAM" id="SSF51735">
    <property type="entry name" value="NAD(P)-binding Rossmann-fold domains"/>
    <property type="match status" value="1"/>
</dbReference>
<dbReference type="Proteomes" id="UP000294155">
    <property type="component" value="Unassembled WGS sequence"/>
</dbReference>
<dbReference type="PANTHER" id="PTHR32487">
    <property type="entry name" value="3-OXO-DELTA(4,5)-STEROID 5-BETA-REDUCTASE"/>
    <property type="match status" value="1"/>
</dbReference>
<reference evidence="2 3" key="1">
    <citation type="submission" date="2019-02" db="EMBL/GenBank/DDBJ databases">
        <title>Bacterial novel species isolated from soil.</title>
        <authorList>
            <person name="Jung H.-Y."/>
        </authorList>
    </citation>
    <scope>NUCLEOTIDE SEQUENCE [LARGE SCALE GENOMIC DNA]</scope>
    <source>
        <strain evidence="2 3">1-3-3-3</strain>
    </source>
</reference>
<sequence>MNRIALIVGASGIMGSNLARELLATGWTAYGLARRPQTDIAGLLPVAADLLDPASLEAALAEVAPTHVFLTSWQRNDTEAENIRVNGAMVRNLLAALAPKHSVQHVALVTGLKHYLGPFDSYAQGNSLPPTPLREEQPRLALENFYYAQEDEVYAAAARDGFTWSIHRPHTVIGKAVGNAMNLGTTLAVYASICKQTGEPFRWPGSRAQWEGLSDVTDARVIAKQLAWAATAETARNEAFNITNGDYFRWSWLWPRLAAWFGIEAVGFDGTVHPLEAELADKAPLWRDLATRYGLAEPDLGRLASAWHTDLDLGRPIEVMTDMSKSRQAGFHEYQRSDESFFDLFAQLRADRLIP</sequence>
<name>A0A4Q5LCE8_9BACT</name>
<evidence type="ECO:0000313" key="3">
    <source>
        <dbReference type="Proteomes" id="UP000294155"/>
    </source>
</evidence>
<protein>
    <submittedName>
        <fullName evidence="2">SDR family oxidoreductase</fullName>
    </submittedName>
</protein>
<dbReference type="InterPro" id="IPR036291">
    <property type="entry name" value="NAD(P)-bd_dom_sf"/>
</dbReference>
<organism evidence="2 3">
    <name type="scientific">Hymenobacter persicinus</name>
    <dbReference type="NCBI Taxonomy" id="2025506"/>
    <lineage>
        <taxon>Bacteria</taxon>
        <taxon>Pseudomonadati</taxon>
        <taxon>Bacteroidota</taxon>
        <taxon>Cytophagia</taxon>
        <taxon>Cytophagales</taxon>
        <taxon>Hymenobacteraceae</taxon>
        <taxon>Hymenobacter</taxon>
    </lineage>
</organism>
<dbReference type="InterPro" id="IPR055222">
    <property type="entry name" value="PRISE-like_Rossmann-fold"/>
</dbReference>
<dbReference type="Gene3D" id="3.40.50.720">
    <property type="entry name" value="NAD(P)-binding Rossmann-like Domain"/>
    <property type="match status" value="1"/>
</dbReference>